<dbReference type="Proteomes" id="UP001145742">
    <property type="component" value="Unassembled WGS sequence"/>
</dbReference>
<evidence type="ECO:0000313" key="2">
    <source>
        <dbReference type="Proteomes" id="UP001145742"/>
    </source>
</evidence>
<organism evidence="1 2">
    <name type="scientific">Willisornis vidua</name>
    <name type="common">Xingu scale-backed antbird</name>
    <dbReference type="NCBI Taxonomy" id="1566151"/>
    <lineage>
        <taxon>Eukaryota</taxon>
        <taxon>Metazoa</taxon>
        <taxon>Chordata</taxon>
        <taxon>Craniata</taxon>
        <taxon>Vertebrata</taxon>
        <taxon>Euteleostomi</taxon>
        <taxon>Archelosauria</taxon>
        <taxon>Archosauria</taxon>
        <taxon>Dinosauria</taxon>
        <taxon>Saurischia</taxon>
        <taxon>Theropoda</taxon>
        <taxon>Coelurosauria</taxon>
        <taxon>Aves</taxon>
        <taxon>Neognathae</taxon>
        <taxon>Neoaves</taxon>
        <taxon>Telluraves</taxon>
        <taxon>Australaves</taxon>
        <taxon>Passeriformes</taxon>
        <taxon>Thamnophilidae</taxon>
        <taxon>Willisornis</taxon>
    </lineage>
</organism>
<accession>A0ABQ9DUT6</accession>
<sequence>MILLARKQCSSGQTSLAGSLVSLANSLFVQKKLSYLYFLLQDAQLVSQSWEESQQPDELSQHAALALQQWDTSLRRRSQMCGKEILSGGSKGYGLQIVSFQHRKLRLEDN</sequence>
<proteinExistence type="predicted"/>
<dbReference type="EMBL" id="WHWB01032380">
    <property type="protein sequence ID" value="KAJ7425916.1"/>
    <property type="molecule type" value="Genomic_DNA"/>
</dbReference>
<protein>
    <submittedName>
        <fullName evidence="1">Uncharacterized protein</fullName>
    </submittedName>
</protein>
<evidence type="ECO:0000313" key="1">
    <source>
        <dbReference type="EMBL" id="KAJ7425916.1"/>
    </source>
</evidence>
<keyword evidence="2" id="KW-1185">Reference proteome</keyword>
<comment type="caution">
    <text evidence="1">The sequence shown here is derived from an EMBL/GenBank/DDBJ whole genome shotgun (WGS) entry which is preliminary data.</text>
</comment>
<reference evidence="1" key="1">
    <citation type="submission" date="2019-10" db="EMBL/GenBank/DDBJ databases">
        <authorList>
            <person name="Soares A.E.R."/>
            <person name="Aleixo A."/>
            <person name="Schneider P."/>
            <person name="Miyaki C.Y."/>
            <person name="Schneider M.P."/>
            <person name="Mello C."/>
            <person name="Vasconcelos A.T.R."/>
        </authorList>
    </citation>
    <scope>NUCLEOTIDE SEQUENCE</scope>
    <source>
        <tissue evidence="1">Muscle</tissue>
    </source>
</reference>
<gene>
    <name evidence="1" type="ORF">WISP_21109</name>
</gene>
<name>A0ABQ9DUT6_9PASS</name>